<evidence type="ECO:0000256" key="2">
    <source>
        <dbReference type="SAM" id="Phobius"/>
    </source>
</evidence>
<name>A0A0N1HVK4_LEPSE</name>
<dbReference type="AlphaFoldDB" id="A0A0N1HVK4"/>
<comment type="caution">
    <text evidence="3">The sequence shown here is derived from an EMBL/GenBank/DDBJ whole genome shotgun (WGS) entry which is preliminary data.</text>
</comment>
<dbReference type="EMBL" id="LJSK01000166">
    <property type="protein sequence ID" value="KPI85781.1"/>
    <property type="molecule type" value="Genomic_DNA"/>
</dbReference>
<evidence type="ECO:0000313" key="3">
    <source>
        <dbReference type="EMBL" id="KPI85781.1"/>
    </source>
</evidence>
<proteinExistence type="predicted"/>
<feature type="region of interest" description="Disordered" evidence="1">
    <location>
        <begin position="1"/>
        <end position="62"/>
    </location>
</feature>
<evidence type="ECO:0000313" key="4">
    <source>
        <dbReference type="Proteomes" id="UP000038009"/>
    </source>
</evidence>
<sequence>MSIVNPIVSPLEKKASETTAPASSSVESEGRQVPAAPTTTGNASLAPAAASDTETAPRKTRLLKDVEAEENRYIYETLYKSLDDQTDTNIRDELTVGDTVRQAREAKQKFLNATSLPLTEKMKGCAALVRNLSEERNKKVAYIFVLYSVLILTLPLIMLMLGLHVLAPWWKVDATYCGGGLAVGTALVLVISYVVYATLEDVRDYKRTAQEEAEKKEK</sequence>
<protein>
    <submittedName>
        <fullName evidence="3">Uncharacterized protein</fullName>
    </submittedName>
</protein>
<keyword evidence="2" id="KW-0472">Membrane</keyword>
<gene>
    <name evidence="3" type="ORF">ABL78_5138</name>
</gene>
<reference evidence="3 4" key="1">
    <citation type="journal article" date="2015" name="PLoS Pathog.">
        <title>Leptomonas seymouri: Adaptations to the Dixenous Life Cycle Analyzed by Genome Sequencing, Transcriptome Profiling and Co-infection with Leishmania donovani.</title>
        <authorList>
            <person name="Kraeva N."/>
            <person name="Butenko A."/>
            <person name="Hlavacova J."/>
            <person name="Kostygov A."/>
            <person name="Myskova J."/>
            <person name="Grybchuk D."/>
            <person name="Lestinova T."/>
            <person name="Votypka J."/>
            <person name="Volf P."/>
            <person name="Opperdoes F."/>
            <person name="Flegontov P."/>
            <person name="Lukes J."/>
            <person name="Yurchenko V."/>
        </authorList>
    </citation>
    <scope>NUCLEOTIDE SEQUENCE [LARGE SCALE GENOMIC DNA]</scope>
    <source>
        <strain evidence="3 4">ATCC 30220</strain>
    </source>
</reference>
<dbReference type="OMA" id="NRYLYET"/>
<dbReference type="Proteomes" id="UP000038009">
    <property type="component" value="Unassembled WGS sequence"/>
</dbReference>
<feature type="transmembrane region" description="Helical" evidence="2">
    <location>
        <begin position="140"/>
        <end position="167"/>
    </location>
</feature>
<keyword evidence="2" id="KW-0812">Transmembrane</keyword>
<dbReference type="VEuPathDB" id="TriTrypDB:Lsey_0166_0010"/>
<organism evidence="3 4">
    <name type="scientific">Leptomonas seymouri</name>
    <dbReference type="NCBI Taxonomy" id="5684"/>
    <lineage>
        <taxon>Eukaryota</taxon>
        <taxon>Discoba</taxon>
        <taxon>Euglenozoa</taxon>
        <taxon>Kinetoplastea</taxon>
        <taxon>Metakinetoplastina</taxon>
        <taxon>Trypanosomatida</taxon>
        <taxon>Trypanosomatidae</taxon>
        <taxon>Leishmaniinae</taxon>
        <taxon>Leptomonas</taxon>
    </lineage>
</organism>
<feature type="compositionally biased region" description="Polar residues" evidence="1">
    <location>
        <begin position="17"/>
        <end position="27"/>
    </location>
</feature>
<keyword evidence="2" id="KW-1133">Transmembrane helix</keyword>
<keyword evidence="4" id="KW-1185">Reference proteome</keyword>
<evidence type="ECO:0000256" key="1">
    <source>
        <dbReference type="SAM" id="MobiDB-lite"/>
    </source>
</evidence>
<feature type="transmembrane region" description="Helical" evidence="2">
    <location>
        <begin position="179"/>
        <end position="199"/>
    </location>
</feature>
<accession>A0A0N1HVK4</accession>
<dbReference type="OrthoDB" id="265536at2759"/>